<comment type="subcellular location">
    <subcellularLocation>
        <location evidence="1">Cell membrane</location>
        <topology evidence="1">Multi-pass membrane protein</topology>
    </subcellularLocation>
</comment>
<keyword evidence="4 7" id="KW-0812">Transmembrane</keyword>
<dbReference type="Pfam" id="PF02417">
    <property type="entry name" value="Chromate_transp"/>
    <property type="match status" value="1"/>
</dbReference>
<dbReference type="PANTHER" id="PTHR43663:SF2">
    <property type="entry name" value="CHROMATE TRANSPORT PROTEIN-RELATED"/>
    <property type="match status" value="1"/>
</dbReference>
<dbReference type="PANTHER" id="PTHR43663">
    <property type="entry name" value="CHROMATE TRANSPORT PROTEIN-RELATED"/>
    <property type="match status" value="1"/>
</dbReference>
<gene>
    <name evidence="8" type="ORF">H9L42_06720</name>
</gene>
<comment type="caution">
    <text evidence="8">The sequence shown here is derived from an EMBL/GenBank/DDBJ whole genome shotgun (WGS) entry which is preliminary data.</text>
</comment>
<evidence type="ECO:0000256" key="1">
    <source>
        <dbReference type="ARBA" id="ARBA00004651"/>
    </source>
</evidence>
<evidence type="ECO:0000256" key="3">
    <source>
        <dbReference type="ARBA" id="ARBA00022475"/>
    </source>
</evidence>
<evidence type="ECO:0000256" key="2">
    <source>
        <dbReference type="ARBA" id="ARBA00005262"/>
    </source>
</evidence>
<dbReference type="Proteomes" id="UP000602647">
    <property type="component" value="Unassembled WGS sequence"/>
</dbReference>
<dbReference type="InterPro" id="IPR052518">
    <property type="entry name" value="CHR_Transporter"/>
</dbReference>
<dbReference type="AlphaFoldDB" id="A0A923NLS2"/>
<feature type="transmembrane region" description="Helical" evidence="7">
    <location>
        <begin position="7"/>
        <end position="30"/>
    </location>
</feature>
<dbReference type="EMBL" id="JACRYT010000005">
    <property type="protein sequence ID" value="MBC6679517.1"/>
    <property type="molecule type" value="Genomic_DNA"/>
</dbReference>
<dbReference type="GO" id="GO:0015109">
    <property type="term" value="F:chromate transmembrane transporter activity"/>
    <property type="evidence" value="ECO:0007669"/>
    <property type="project" value="InterPro"/>
</dbReference>
<protein>
    <submittedName>
        <fullName evidence="8">Chromate transporter</fullName>
    </submittedName>
</protein>
<dbReference type="RefSeq" id="WP_187302625.1">
    <property type="nucleotide sequence ID" value="NZ_JACRYT010000005.1"/>
</dbReference>
<evidence type="ECO:0000256" key="7">
    <source>
        <dbReference type="SAM" id="Phobius"/>
    </source>
</evidence>
<keyword evidence="5 7" id="KW-1133">Transmembrane helix</keyword>
<evidence type="ECO:0000313" key="8">
    <source>
        <dbReference type="EMBL" id="MBC6679517.1"/>
    </source>
</evidence>
<dbReference type="InterPro" id="IPR003370">
    <property type="entry name" value="Chromate_transpt"/>
</dbReference>
<keyword evidence="9" id="KW-1185">Reference proteome</keyword>
<sequence length="190" mass="20668">MKKKWKLYVWISYINLFISTFTFGGGYVIIPMVKKIFVTQKKLLQESEFLDLAAIAQSSPGAIAVNLNVLVAKKLAGIPGIALGLIFSILPPLVILGIISTCYNAFAANPYVSAALTGMQACVAALIVDLAVDMYRTILKEKSRLLDALPVLSFLACAFTGINAAILLVSGSLLYCLALYMTRRRERKVS</sequence>
<comment type="similarity">
    <text evidence="2">Belongs to the chromate ion transporter (CHR) (TC 2.A.51) family.</text>
</comment>
<evidence type="ECO:0000256" key="4">
    <source>
        <dbReference type="ARBA" id="ARBA00022692"/>
    </source>
</evidence>
<evidence type="ECO:0000256" key="5">
    <source>
        <dbReference type="ARBA" id="ARBA00022989"/>
    </source>
</evidence>
<evidence type="ECO:0000256" key="6">
    <source>
        <dbReference type="ARBA" id="ARBA00023136"/>
    </source>
</evidence>
<feature type="transmembrane region" description="Helical" evidence="7">
    <location>
        <begin position="152"/>
        <end position="180"/>
    </location>
</feature>
<proteinExistence type="inferred from homology"/>
<feature type="transmembrane region" description="Helical" evidence="7">
    <location>
        <begin position="76"/>
        <end position="99"/>
    </location>
</feature>
<feature type="transmembrane region" description="Helical" evidence="7">
    <location>
        <begin position="111"/>
        <end position="132"/>
    </location>
</feature>
<accession>A0A923NLS2</accession>
<organism evidence="8 9">
    <name type="scientific">Zhenpiania hominis</name>
    <dbReference type="NCBI Taxonomy" id="2763644"/>
    <lineage>
        <taxon>Bacteria</taxon>
        <taxon>Bacillati</taxon>
        <taxon>Bacillota</taxon>
        <taxon>Clostridia</taxon>
        <taxon>Peptostreptococcales</taxon>
        <taxon>Anaerovoracaceae</taxon>
        <taxon>Zhenpiania</taxon>
    </lineage>
</organism>
<reference evidence="8" key="1">
    <citation type="submission" date="2020-08" db="EMBL/GenBank/DDBJ databases">
        <title>Genome public.</title>
        <authorList>
            <person name="Liu C."/>
            <person name="Sun Q."/>
        </authorList>
    </citation>
    <scope>NUCLEOTIDE SEQUENCE</scope>
    <source>
        <strain evidence="8">BX12</strain>
    </source>
</reference>
<name>A0A923NLS2_9FIRM</name>
<evidence type="ECO:0000313" key="9">
    <source>
        <dbReference type="Proteomes" id="UP000602647"/>
    </source>
</evidence>
<keyword evidence="6 7" id="KW-0472">Membrane</keyword>
<keyword evidence="3" id="KW-1003">Cell membrane</keyword>
<dbReference type="GO" id="GO:0005886">
    <property type="term" value="C:plasma membrane"/>
    <property type="evidence" value="ECO:0007669"/>
    <property type="project" value="UniProtKB-SubCell"/>
</dbReference>